<dbReference type="SUPFAM" id="SSF46689">
    <property type="entry name" value="Homeodomain-like"/>
    <property type="match status" value="1"/>
</dbReference>
<dbReference type="InterPro" id="IPR056671">
    <property type="entry name" value="DUF7769"/>
</dbReference>
<dbReference type="Pfam" id="PF01498">
    <property type="entry name" value="HTH_Tnp_Tc3_2"/>
    <property type="match status" value="1"/>
</dbReference>
<dbReference type="Proteomes" id="UP000266643">
    <property type="component" value="Unassembled WGS sequence"/>
</dbReference>
<dbReference type="Pfam" id="PF24964">
    <property type="entry name" value="DUF7769"/>
    <property type="match status" value="1"/>
</dbReference>
<dbReference type="PANTHER" id="PTHR47169:SF2">
    <property type="entry name" value="OS01G0541250 PROTEIN"/>
    <property type="match status" value="1"/>
</dbReference>
<dbReference type="AlphaFoldDB" id="A0A397DY99"/>
<dbReference type="InterPro" id="IPR002492">
    <property type="entry name" value="Transposase_Tc1-like"/>
</dbReference>
<evidence type="ECO:0000313" key="3">
    <source>
        <dbReference type="EMBL" id="RHY73263.1"/>
    </source>
</evidence>
<gene>
    <name evidence="3" type="ORF">DYB30_008820</name>
</gene>
<dbReference type="Gene3D" id="3.30.420.10">
    <property type="entry name" value="Ribonuclease H-like superfamily/Ribonuclease H"/>
    <property type="match status" value="1"/>
</dbReference>
<name>A0A397DY99_APHAT</name>
<evidence type="ECO:0000259" key="2">
    <source>
        <dbReference type="Pfam" id="PF24964"/>
    </source>
</evidence>
<dbReference type="VEuPathDB" id="FungiDB:H257_09056"/>
<dbReference type="InterPro" id="IPR036397">
    <property type="entry name" value="RNaseH_sf"/>
</dbReference>
<evidence type="ECO:0000259" key="1">
    <source>
        <dbReference type="Pfam" id="PF01498"/>
    </source>
</evidence>
<dbReference type="GO" id="GO:0003677">
    <property type="term" value="F:DNA binding"/>
    <property type="evidence" value="ECO:0007669"/>
    <property type="project" value="InterPro"/>
</dbReference>
<feature type="domain" description="DUF7769" evidence="2">
    <location>
        <begin position="11"/>
        <end position="59"/>
    </location>
</feature>
<accession>A0A397DY99</accession>
<comment type="caution">
    <text evidence="3">The sequence shown here is derived from an EMBL/GenBank/DDBJ whole genome shotgun (WGS) entry which is preliminary data.</text>
</comment>
<reference evidence="3 4" key="1">
    <citation type="submission" date="2018-08" db="EMBL/GenBank/DDBJ databases">
        <title>Aphanomyces genome sequencing and annotation.</title>
        <authorList>
            <person name="Minardi D."/>
            <person name="Oidtmann B."/>
            <person name="Van Der Giezen M."/>
            <person name="Studholme D.J."/>
        </authorList>
    </citation>
    <scope>NUCLEOTIDE SEQUENCE [LARGE SCALE GENOMIC DNA]</scope>
    <source>
        <strain evidence="3 4">D2</strain>
    </source>
</reference>
<evidence type="ECO:0000313" key="4">
    <source>
        <dbReference type="Proteomes" id="UP000266643"/>
    </source>
</evidence>
<proteinExistence type="predicted"/>
<dbReference type="PANTHER" id="PTHR47169">
    <property type="entry name" value="OS01G0541250 PROTEIN"/>
    <property type="match status" value="1"/>
</dbReference>
<dbReference type="InterPro" id="IPR009057">
    <property type="entry name" value="Homeodomain-like_sf"/>
</dbReference>
<dbReference type="GO" id="GO:0006313">
    <property type="term" value="P:DNA transposition"/>
    <property type="evidence" value="ECO:0007669"/>
    <property type="project" value="InterPro"/>
</dbReference>
<feature type="domain" description="Transposase Tc1-like" evidence="1">
    <location>
        <begin position="82"/>
        <end position="146"/>
    </location>
</feature>
<sequence>MSTPPRSSRELTEETKLDVSIALQALARLGKLPRGTINMVATRFGIDRSTVRKVWRCYQQGSMKSRKKGRVGRKHRHKIQDIIAKIREVPQGQRTTMRDLSLATGLSISTLSRALHKGIMTRRSSRLKPLLTDANKNQRMDFCSSHAVFTEDDVAAYRSTVTESVAPLDDPATVAEGVGGKTQSTAGAGTLPEIEFSGMWDVVHLDEKWFNADKDCRKVYLVDGEEVLRRTCKSKRFIPKVMFLCAVGRPRQADGFDGKIGIWPFVSKTPAVRNSRNRPAGTMVTPLVNVDGATYRDYVLNKVVPAIKEKFPSVSKRVDAMRRAGTLMLNVTCPVSLLVAANMLQQ</sequence>
<dbReference type="GO" id="GO:0015074">
    <property type="term" value="P:DNA integration"/>
    <property type="evidence" value="ECO:0007669"/>
    <property type="project" value="InterPro"/>
</dbReference>
<protein>
    <submittedName>
        <fullName evidence="3">Uncharacterized protein</fullName>
    </submittedName>
</protein>
<organism evidence="3 4">
    <name type="scientific">Aphanomyces astaci</name>
    <name type="common">Crayfish plague agent</name>
    <dbReference type="NCBI Taxonomy" id="112090"/>
    <lineage>
        <taxon>Eukaryota</taxon>
        <taxon>Sar</taxon>
        <taxon>Stramenopiles</taxon>
        <taxon>Oomycota</taxon>
        <taxon>Saprolegniomycetes</taxon>
        <taxon>Saprolegniales</taxon>
        <taxon>Verrucalvaceae</taxon>
        <taxon>Aphanomyces</taxon>
    </lineage>
</organism>
<dbReference type="EMBL" id="QUTD01003315">
    <property type="protein sequence ID" value="RHY73263.1"/>
    <property type="molecule type" value="Genomic_DNA"/>
</dbReference>